<organism evidence="1 2">
    <name type="scientific">Hoyosella altamirensis</name>
    <dbReference type="NCBI Taxonomy" id="616997"/>
    <lineage>
        <taxon>Bacteria</taxon>
        <taxon>Bacillati</taxon>
        <taxon>Actinomycetota</taxon>
        <taxon>Actinomycetes</taxon>
        <taxon>Mycobacteriales</taxon>
        <taxon>Hoyosellaceae</taxon>
        <taxon>Hoyosella</taxon>
    </lineage>
</organism>
<evidence type="ECO:0000313" key="2">
    <source>
        <dbReference type="Proteomes" id="UP000567922"/>
    </source>
</evidence>
<gene>
    <name evidence="1" type="ORF">FHU29_000808</name>
</gene>
<dbReference type="OrthoDB" id="9954354at2"/>
<protein>
    <submittedName>
        <fullName evidence="1">Uncharacterized protein</fullName>
    </submittedName>
</protein>
<reference evidence="1 2" key="1">
    <citation type="submission" date="2020-08" db="EMBL/GenBank/DDBJ databases">
        <title>Sequencing the genomes of 1000 actinobacteria strains.</title>
        <authorList>
            <person name="Klenk H.-P."/>
        </authorList>
    </citation>
    <scope>NUCLEOTIDE SEQUENCE [LARGE SCALE GENOMIC DNA]</scope>
    <source>
        <strain evidence="1 2">DSM 45258</strain>
    </source>
</reference>
<dbReference type="EMBL" id="JACHWS010000001">
    <property type="protein sequence ID" value="MBB3036374.1"/>
    <property type="molecule type" value="Genomic_DNA"/>
</dbReference>
<dbReference type="AlphaFoldDB" id="A0A839RJM2"/>
<dbReference type="Proteomes" id="UP000567922">
    <property type="component" value="Unassembled WGS sequence"/>
</dbReference>
<dbReference type="RefSeq" id="WP_064440262.1">
    <property type="nucleotide sequence ID" value="NZ_BDDI01000007.1"/>
</dbReference>
<proteinExistence type="predicted"/>
<comment type="caution">
    <text evidence="1">The sequence shown here is derived from an EMBL/GenBank/DDBJ whole genome shotgun (WGS) entry which is preliminary data.</text>
</comment>
<sequence>MLATIIAALIGPSADIANWGAFFDGYGTYLSGQSDLVSVLSGGHEVYQEWDGENWVNVDQTHNQPIIPWNPGSNPGGGSDPIADILSQIFPAA</sequence>
<accession>A0A839RJM2</accession>
<evidence type="ECO:0000313" key="1">
    <source>
        <dbReference type="EMBL" id="MBB3036374.1"/>
    </source>
</evidence>
<keyword evidence="2" id="KW-1185">Reference proteome</keyword>
<name>A0A839RJM2_9ACTN</name>